<evidence type="ECO:0000313" key="2">
    <source>
        <dbReference type="EMBL" id="GMT22422.1"/>
    </source>
</evidence>
<dbReference type="InterPro" id="IPR019423">
    <property type="entry name" value="7TM_GPCR_serpentine_rcpt_Srj"/>
</dbReference>
<feature type="transmembrane region" description="Helical" evidence="1">
    <location>
        <begin position="21"/>
        <end position="40"/>
    </location>
</feature>
<evidence type="ECO:0000256" key="1">
    <source>
        <dbReference type="SAM" id="Phobius"/>
    </source>
</evidence>
<comment type="caution">
    <text evidence="2">The sequence shown here is derived from an EMBL/GenBank/DDBJ whole genome shotgun (WGS) entry which is preliminary data.</text>
</comment>
<feature type="non-terminal residue" evidence="2">
    <location>
        <position position="64"/>
    </location>
</feature>
<feature type="non-terminal residue" evidence="2">
    <location>
        <position position="1"/>
    </location>
</feature>
<reference evidence="2" key="1">
    <citation type="submission" date="2023-10" db="EMBL/GenBank/DDBJ databases">
        <title>Genome assembly of Pristionchus species.</title>
        <authorList>
            <person name="Yoshida K."/>
            <person name="Sommer R.J."/>
        </authorList>
    </citation>
    <scope>NUCLEOTIDE SEQUENCE</scope>
    <source>
        <strain evidence="2">RS5133</strain>
    </source>
</reference>
<organism evidence="2 3">
    <name type="scientific">Pristionchus fissidentatus</name>
    <dbReference type="NCBI Taxonomy" id="1538716"/>
    <lineage>
        <taxon>Eukaryota</taxon>
        <taxon>Metazoa</taxon>
        <taxon>Ecdysozoa</taxon>
        <taxon>Nematoda</taxon>
        <taxon>Chromadorea</taxon>
        <taxon>Rhabditida</taxon>
        <taxon>Rhabditina</taxon>
        <taxon>Diplogasteromorpha</taxon>
        <taxon>Diplogasteroidea</taxon>
        <taxon>Neodiplogasteridae</taxon>
        <taxon>Pristionchus</taxon>
    </lineage>
</organism>
<dbReference type="Pfam" id="PF10319">
    <property type="entry name" value="7TM_GPCR_Srj"/>
    <property type="match status" value="1"/>
</dbReference>
<evidence type="ECO:0008006" key="4">
    <source>
        <dbReference type="Google" id="ProtNLM"/>
    </source>
</evidence>
<name>A0AAV5VWV4_9BILA</name>
<dbReference type="EMBL" id="BTSY01000004">
    <property type="protein sequence ID" value="GMT22422.1"/>
    <property type="molecule type" value="Genomic_DNA"/>
</dbReference>
<proteinExistence type="predicted"/>
<sequence>NAYLIYIIIVTKVKHVGQYRWLLLSFAVVDILISLVHFALVPEVYRIDLFASNLPGFFGIVYWV</sequence>
<protein>
    <recommendedName>
        <fullName evidence="4">G protein-coupled receptor</fullName>
    </recommendedName>
</protein>
<dbReference type="AlphaFoldDB" id="A0AAV5VWV4"/>
<dbReference type="PANTHER" id="PTHR22943:SF248">
    <property type="entry name" value="SEVEN TM RECEPTOR"/>
    <property type="match status" value="1"/>
</dbReference>
<keyword evidence="1" id="KW-0472">Membrane</keyword>
<accession>A0AAV5VWV4</accession>
<keyword evidence="1" id="KW-0812">Transmembrane</keyword>
<dbReference type="PANTHER" id="PTHR22943">
    <property type="entry name" value="7-TRANSMEMBRANE DOMAIN RECEPTOR C.ELEGANS"/>
    <property type="match status" value="1"/>
</dbReference>
<keyword evidence="3" id="KW-1185">Reference proteome</keyword>
<keyword evidence="1" id="KW-1133">Transmembrane helix</keyword>
<gene>
    <name evidence="2" type="ORF">PFISCL1PPCAC_13719</name>
</gene>
<dbReference type="Proteomes" id="UP001432322">
    <property type="component" value="Unassembled WGS sequence"/>
</dbReference>
<evidence type="ECO:0000313" key="3">
    <source>
        <dbReference type="Proteomes" id="UP001432322"/>
    </source>
</evidence>